<dbReference type="GO" id="GO:0031564">
    <property type="term" value="P:transcription antitermination"/>
    <property type="evidence" value="ECO:0007669"/>
    <property type="project" value="UniProtKB-KW"/>
</dbReference>
<dbReference type="NCBIfam" id="TIGR01955">
    <property type="entry name" value="RfaH"/>
    <property type="match status" value="1"/>
</dbReference>
<dbReference type="Proteomes" id="UP000321917">
    <property type="component" value="Unassembled WGS sequence"/>
</dbReference>
<dbReference type="CDD" id="cd09892">
    <property type="entry name" value="NGN_SP_RfaH"/>
    <property type="match status" value="1"/>
</dbReference>
<dbReference type="EMBL" id="VOLR01000008">
    <property type="protein sequence ID" value="TWX60842.1"/>
    <property type="molecule type" value="Genomic_DNA"/>
</dbReference>
<dbReference type="InterPro" id="IPR006645">
    <property type="entry name" value="NGN-like_dom"/>
</dbReference>
<sequence>MSNIKKHNWFLLTSKPREEQRAFDNLSNQGYEVFLPKIAKVTNRQGVKSVSLQPLFPNYLFINLDLSEANFNAIRSTRGVGSFVRFGLNYATLNENLIKEIKQNIEGSDHKSLDDLLTYQQGEKVQVTQGPFKGLEAIYKTKDGLERCIILIKMLGQESEVAIENQAIEKLD</sequence>
<evidence type="ECO:0000259" key="4">
    <source>
        <dbReference type="SMART" id="SM00738"/>
    </source>
</evidence>
<keyword evidence="2" id="KW-0805">Transcription regulation</keyword>
<name>A0A5C6QKQ3_9GAMM</name>
<dbReference type="NCBIfam" id="NF006534">
    <property type="entry name" value="PRK09014.1"/>
    <property type="match status" value="1"/>
</dbReference>
<keyword evidence="7" id="KW-1185">Reference proteome</keyword>
<evidence type="ECO:0000313" key="7">
    <source>
        <dbReference type="Proteomes" id="UP000321525"/>
    </source>
</evidence>
<keyword evidence="1" id="KW-0889">Transcription antitermination</keyword>
<dbReference type="PANTHER" id="PTHR30265">
    <property type="entry name" value="RHO-INTERACTING TRANSCRIPTION TERMINATION FACTOR NUSG"/>
    <property type="match status" value="1"/>
</dbReference>
<dbReference type="AlphaFoldDB" id="A0A5C6QKQ3"/>
<reference evidence="6 8" key="1">
    <citation type="submission" date="2019-07" db="EMBL/GenBank/DDBJ databases">
        <title>Genomes of sea-ice associated Colwellia species.</title>
        <authorList>
            <person name="Bowman J.P."/>
        </authorList>
    </citation>
    <scope>NUCLEOTIDE SEQUENCE [LARGE SCALE GENOMIC DNA]</scope>
    <source>
        <strain evidence="5 7">ACAM 607</strain>
        <strain evidence="6 8">IC036</strain>
    </source>
</reference>
<feature type="domain" description="NusG-like N-terminal" evidence="4">
    <location>
        <begin position="6"/>
        <end position="105"/>
    </location>
</feature>
<gene>
    <name evidence="6" type="primary">rfaH</name>
    <name evidence="5" type="ORF">ESZ26_07195</name>
    <name evidence="6" type="ORF">ESZ27_05955</name>
</gene>
<protein>
    <submittedName>
        <fullName evidence="6">Transcription/translation regulatory transformer protein RfaH</fullName>
    </submittedName>
</protein>
<dbReference type="InterPro" id="IPR010215">
    <property type="entry name" value="Transcription_antiterm_RfaH"/>
</dbReference>
<dbReference type="GO" id="GO:0005829">
    <property type="term" value="C:cytosol"/>
    <property type="evidence" value="ECO:0007669"/>
    <property type="project" value="TreeGrafter"/>
</dbReference>
<dbReference type="InterPro" id="IPR036735">
    <property type="entry name" value="NGN_dom_sf"/>
</dbReference>
<dbReference type="InterPro" id="IPR008991">
    <property type="entry name" value="Translation_prot_SH3-like_sf"/>
</dbReference>
<comment type="caution">
    <text evidence="6">The sequence shown here is derived from an EMBL/GenBank/DDBJ whole genome shotgun (WGS) entry which is preliminary data.</text>
</comment>
<evidence type="ECO:0000256" key="1">
    <source>
        <dbReference type="ARBA" id="ARBA00022814"/>
    </source>
</evidence>
<dbReference type="SMART" id="SM00738">
    <property type="entry name" value="NGN"/>
    <property type="match status" value="1"/>
</dbReference>
<evidence type="ECO:0000256" key="3">
    <source>
        <dbReference type="ARBA" id="ARBA00023163"/>
    </source>
</evidence>
<evidence type="ECO:0000313" key="6">
    <source>
        <dbReference type="EMBL" id="TWX69172.1"/>
    </source>
</evidence>
<evidence type="ECO:0000256" key="2">
    <source>
        <dbReference type="ARBA" id="ARBA00023015"/>
    </source>
</evidence>
<organism evidence="6 8">
    <name type="scientific">Colwellia hornerae</name>
    <dbReference type="NCBI Taxonomy" id="89402"/>
    <lineage>
        <taxon>Bacteria</taxon>
        <taxon>Pseudomonadati</taxon>
        <taxon>Pseudomonadota</taxon>
        <taxon>Gammaproteobacteria</taxon>
        <taxon>Alteromonadales</taxon>
        <taxon>Colwelliaceae</taxon>
        <taxon>Colwellia</taxon>
    </lineage>
</organism>
<dbReference type="RefSeq" id="WP_146799071.1">
    <property type="nucleotide sequence ID" value="NZ_VOLP01000009.1"/>
</dbReference>
<keyword evidence="3" id="KW-0804">Transcription</keyword>
<dbReference type="OrthoDB" id="9790639at2"/>
<evidence type="ECO:0000313" key="5">
    <source>
        <dbReference type="EMBL" id="TWX60842.1"/>
    </source>
</evidence>
<dbReference type="SUPFAM" id="SSF82679">
    <property type="entry name" value="N-utilization substance G protein NusG, N-terminal domain"/>
    <property type="match status" value="1"/>
</dbReference>
<dbReference type="InterPro" id="IPR043425">
    <property type="entry name" value="NusG-like"/>
</dbReference>
<dbReference type="Pfam" id="PF02357">
    <property type="entry name" value="NusG"/>
    <property type="match status" value="1"/>
</dbReference>
<dbReference type="PANTHER" id="PTHR30265:SF7">
    <property type="entry name" value="TRANSCRIPTION ANTITERMINATION PROTEIN RFAH"/>
    <property type="match status" value="1"/>
</dbReference>
<dbReference type="EMBL" id="VOLQ01000008">
    <property type="protein sequence ID" value="TWX69172.1"/>
    <property type="molecule type" value="Genomic_DNA"/>
</dbReference>
<evidence type="ECO:0000313" key="8">
    <source>
        <dbReference type="Proteomes" id="UP000321917"/>
    </source>
</evidence>
<dbReference type="SUPFAM" id="SSF50104">
    <property type="entry name" value="Translation proteins SH3-like domain"/>
    <property type="match status" value="1"/>
</dbReference>
<dbReference type="Proteomes" id="UP000321525">
    <property type="component" value="Unassembled WGS sequence"/>
</dbReference>
<dbReference type="Gene3D" id="3.30.70.940">
    <property type="entry name" value="NusG, N-terminal domain"/>
    <property type="match status" value="1"/>
</dbReference>
<proteinExistence type="predicted"/>
<accession>A0A5C6QKQ3</accession>
<dbReference type="GO" id="GO:0006354">
    <property type="term" value="P:DNA-templated transcription elongation"/>
    <property type="evidence" value="ECO:0007669"/>
    <property type="project" value="InterPro"/>
</dbReference>